<organism evidence="3 4">
    <name type="scientific">Iris pallida</name>
    <name type="common">Sweet iris</name>
    <dbReference type="NCBI Taxonomy" id="29817"/>
    <lineage>
        <taxon>Eukaryota</taxon>
        <taxon>Viridiplantae</taxon>
        <taxon>Streptophyta</taxon>
        <taxon>Embryophyta</taxon>
        <taxon>Tracheophyta</taxon>
        <taxon>Spermatophyta</taxon>
        <taxon>Magnoliopsida</taxon>
        <taxon>Liliopsida</taxon>
        <taxon>Asparagales</taxon>
        <taxon>Iridaceae</taxon>
        <taxon>Iridoideae</taxon>
        <taxon>Irideae</taxon>
        <taxon>Iris</taxon>
    </lineage>
</organism>
<reference evidence="3" key="1">
    <citation type="journal article" date="2023" name="GigaByte">
        <title>Genome assembly of the bearded iris, Iris pallida Lam.</title>
        <authorList>
            <person name="Bruccoleri R.E."/>
            <person name="Oakeley E.J."/>
            <person name="Faust A.M.E."/>
            <person name="Altorfer M."/>
            <person name="Dessus-Babus S."/>
            <person name="Burckhardt D."/>
            <person name="Oertli M."/>
            <person name="Naumann U."/>
            <person name="Petersen F."/>
            <person name="Wong J."/>
        </authorList>
    </citation>
    <scope>NUCLEOTIDE SEQUENCE</scope>
    <source>
        <strain evidence="3">GSM-AAB239-AS_SAM_17_03QT</strain>
    </source>
</reference>
<comment type="caution">
    <text evidence="3">The sequence shown here is derived from an EMBL/GenBank/DDBJ whole genome shotgun (WGS) entry which is preliminary data.</text>
</comment>
<protein>
    <submittedName>
        <fullName evidence="3">F-box protein</fullName>
    </submittedName>
</protein>
<reference evidence="3" key="2">
    <citation type="submission" date="2023-04" db="EMBL/GenBank/DDBJ databases">
        <authorList>
            <person name="Bruccoleri R.E."/>
            <person name="Oakeley E.J."/>
            <person name="Faust A.-M."/>
            <person name="Dessus-Babus S."/>
            <person name="Altorfer M."/>
            <person name="Burckhardt D."/>
            <person name="Oertli M."/>
            <person name="Naumann U."/>
            <person name="Petersen F."/>
            <person name="Wong J."/>
        </authorList>
    </citation>
    <scope>NUCLEOTIDE SEQUENCE</scope>
    <source>
        <strain evidence="3">GSM-AAB239-AS_SAM_17_03QT</strain>
        <tissue evidence="3">Leaf</tissue>
    </source>
</reference>
<dbReference type="Proteomes" id="UP001140949">
    <property type="component" value="Unassembled WGS sequence"/>
</dbReference>
<gene>
    <name evidence="3" type="ORF">M6B38_172845</name>
</gene>
<dbReference type="InterPro" id="IPR036047">
    <property type="entry name" value="F-box-like_dom_sf"/>
</dbReference>
<dbReference type="AlphaFoldDB" id="A0AAX6ETB6"/>
<dbReference type="PANTHER" id="PTHR31672:SF13">
    <property type="entry name" value="F-BOX PROTEIN CPR30-LIKE"/>
    <property type="match status" value="1"/>
</dbReference>
<feature type="domain" description="F-box" evidence="2">
    <location>
        <begin position="41"/>
        <end position="86"/>
    </location>
</feature>
<name>A0AAX6ETB6_IRIPA</name>
<dbReference type="SMART" id="SM00256">
    <property type="entry name" value="FBOX"/>
    <property type="match status" value="1"/>
</dbReference>
<evidence type="ECO:0000256" key="1">
    <source>
        <dbReference type="SAM" id="MobiDB-lite"/>
    </source>
</evidence>
<sequence length="262" mass="29768">MSGGGRANYHMITVGDDGSSCSSKKRRRMEEITSASASSSSYPRLPLPHDVICVILSKLPVKSILRFRSVCKSWEHLISQPYFIELQLLEARKSPPRILIVTNHDPYGTPASKFRGSMRLFSFKEEEASEPEPLVAPKPLVEFSIERDHEAKTSVCQYDCDGLVLLISQKSIWVCNPGTRETLFVPFNCSDNMPIDDDVYQHIGFGLDPTTNSYKIVRMFYRSFSLDDEFEIYEESVGSIFCIGKRWVTVLDDLNRRCSAFL</sequence>
<feature type="region of interest" description="Disordered" evidence="1">
    <location>
        <begin position="17"/>
        <end position="42"/>
    </location>
</feature>
<dbReference type="InterPro" id="IPR050796">
    <property type="entry name" value="SCF_F-box_component"/>
</dbReference>
<evidence type="ECO:0000313" key="4">
    <source>
        <dbReference type="Proteomes" id="UP001140949"/>
    </source>
</evidence>
<dbReference type="PROSITE" id="PS50181">
    <property type="entry name" value="FBOX"/>
    <property type="match status" value="1"/>
</dbReference>
<evidence type="ECO:0000313" key="3">
    <source>
        <dbReference type="EMBL" id="KAJ6807314.1"/>
    </source>
</evidence>
<dbReference type="Gene3D" id="1.20.1280.50">
    <property type="match status" value="1"/>
</dbReference>
<dbReference type="EMBL" id="JANAVB010034019">
    <property type="protein sequence ID" value="KAJ6807314.1"/>
    <property type="molecule type" value="Genomic_DNA"/>
</dbReference>
<keyword evidence="4" id="KW-1185">Reference proteome</keyword>
<dbReference type="NCBIfam" id="TIGR01640">
    <property type="entry name" value="F_box_assoc_1"/>
    <property type="match status" value="1"/>
</dbReference>
<proteinExistence type="predicted"/>
<dbReference type="InterPro" id="IPR017451">
    <property type="entry name" value="F-box-assoc_interact_dom"/>
</dbReference>
<dbReference type="PANTHER" id="PTHR31672">
    <property type="entry name" value="BNACNNG10540D PROTEIN"/>
    <property type="match status" value="1"/>
</dbReference>
<dbReference type="Pfam" id="PF00646">
    <property type="entry name" value="F-box"/>
    <property type="match status" value="1"/>
</dbReference>
<dbReference type="CDD" id="cd22157">
    <property type="entry name" value="F-box_AtFBW1-like"/>
    <property type="match status" value="1"/>
</dbReference>
<dbReference type="SUPFAM" id="SSF81383">
    <property type="entry name" value="F-box domain"/>
    <property type="match status" value="1"/>
</dbReference>
<dbReference type="InterPro" id="IPR001810">
    <property type="entry name" value="F-box_dom"/>
</dbReference>
<evidence type="ECO:0000259" key="2">
    <source>
        <dbReference type="PROSITE" id="PS50181"/>
    </source>
</evidence>
<dbReference type="Pfam" id="PF07734">
    <property type="entry name" value="FBA_1"/>
    <property type="match status" value="1"/>
</dbReference>
<accession>A0AAX6ETB6</accession>
<dbReference type="InterPro" id="IPR006527">
    <property type="entry name" value="F-box-assoc_dom_typ1"/>
</dbReference>